<gene>
    <name evidence="2" type="ORF">PENNAL_c0029G08131</name>
</gene>
<proteinExistence type="predicted"/>
<name>A0A1V6Y9R1_PENNA</name>
<comment type="caution">
    <text evidence="2">The sequence shown here is derived from an EMBL/GenBank/DDBJ whole genome shotgun (WGS) entry which is preliminary data.</text>
</comment>
<dbReference type="Proteomes" id="UP000191691">
    <property type="component" value="Unassembled WGS sequence"/>
</dbReference>
<keyword evidence="3" id="KW-1185">Reference proteome</keyword>
<organism evidence="2 3">
    <name type="scientific">Penicillium nalgiovense</name>
    <dbReference type="NCBI Taxonomy" id="60175"/>
    <lineage>
        <taxon>Eukaryota</taxon>
        <taxon>Fungi</taxon>
        <taxon>Dikarya</taxon>
        <taxon>Ascomycota</taxon>
        <taxon>Pezizomycotina</taxon>
        <taxon>Eurotiomycetes</taxon>
        <taxon>Eurotiomycetidae</taxon>
        <taxon>Eurotiales</taxon>
        <taxon>Aspergillaceae</taxon>
        <taxon>Penicillium</taxon>
    </lineage>
</organism>
<dbReference type="InterPro" id="IPR018809">
    <property type="entry name" value="DUF2406"/>
</dbReference>
<dbReference type="EMBL" id="MOOB01000029">
    <property type="protein sequence ID" value="OQE84088.1"/>
    <property type="molecule type" value="Genomic_DNA"/>
</dbReference>
<reference evidence="3" key="1">
    <citation type="journal article" date="2017" name="Nat. Microbiol.">
        <title>Global analysis of biosynthetic gene clusters reveals vast potential of secondary metabolite production in Penicillium species.</title>
        <authorList>
            <person name="Nielsen J.C."/>
            <person name="Grijseels S."/>
            <person name="Prigent S."/>
            <person name="Ji B."/>
            <person name="Dainat J."/>
            <person name="Nielsen K.F."/>
            <person name="Frisvad J.C."/>
            <person name="Workman M."/>
            <person name="Nielsen J."/>
        </authorList>
    </citation>
    <scope>NUCLEOTIDE SEQUENCE [LARGE SCALE GENOMIC DNA]</scope>
    <source>
        <strain evidence="3">IBT 13039</strain>
    </source>
</reference>
<dbReference type="OMA" id="DRPETGH"/>
<dbReference type="Pfam" id="PF10295">
    <property type="entry name" value="DUF2406"/>
    <property type="match status" value="1"/>
</dbReference>
<dbReference type="PANTHER" id="PTHR28186:SF1">
    <property type="entry name" value="MEIOTICALLY UP-REGULATED GENE 9 PROTEIN"/>
    <property type="match status" value="1"/>
</dbReference>
<evidence type="ECO:0000313" key="2">
    <source>
        <dbReference type="EMBL" id="OQE84088.1"/>
    </source>
</evidence>
<dbReference type="AlphaFoldDB" id="A0A1V6Y9R1"/>
<feature type="compositionally biased region" description="Polar residues" evidence="1">
    <location>
        <begin position="40"/>
        <end position="49"/>
    </location>
</feature>
<feature type="region of interest" description="Disordered" evidence="1">
    <location>
        <begin position="1"/>
        <end position="49"/>
    </location>
</feature>
<evidence type="ECO:0000313" key="3">
    <source>
        <dbReference type="Proteomes" id="UP000191691"/>
    </source>
</evidence>
<protein>
    <submittedName>
        <fullName evidence="2">Uncharacterized protein</fullName>
    </submittedName>
</protein>
<accession>A0A1V6Y9R1</accession>
<evidence type="ECO:0000256" key="1">
    <source>
        <dbReference type="SAM" id="MobiDB-lite"/>
    </source>
</evidence>
<sequence length="105" mass="11721">MPSSLTSSERSGSVESNHSPSNSLQTKADPNMALHEQEPTAVNLQPGSRDTFSLRSIQHRDREGKIITIADPDLSNPTRSRLERPLDTIRSFDAAIDAHRKQQRM</sequence>
<feature type="compositionally biased region" description="Polar residues" evidence="1">
    <location>
        <begin position="1"/>
        <end position="28"/>
    </location>
</feature>
<dbReference type="PANTHER" id="PTHR28186">
    <property type="entry name" value="MEIOTICALLY UP-REGULATED GENE 9 PROTEIN"/>
    <property type="match status" value="1"/>
</dbReference>